<protein>
    <recommendedName>
        <fullName evidence="3">Fumarylacetoacetase-like C-terminal domain-containing protein</fullName>
    </recommendedName>
</protein>
<evidence type="ECO:0000313" key="5">
    <source>
        <dbReference type="Proteomes" id="UP000250266"/>
    </source>
</evidence>
<dbReference type="InterPro" id="IPR036663">
    <property type="entry name" value="Fumarylacetoacetase_C_sf"/>
</dbReference>
<dbReference type="Pfam" id="PF01557">
    <property type="entry name" value="FAA_hydrolase"/>
    <property type="match status" value="1"/>
</dbReference>
<dbReference type="Proteomes" id="UP000250266">
    <property type="component" value="Unassembled WGS sequence"/>
</dbReference>
<evidence type="ECO:0000256" key="2">
    <source>
        <dbReference type="ARBA" id="ARBA00022723"/>
    </source>
</evidence>
<keyword evidence="2" id="KW-0479">Metal-binding</keyword>
<feature type="domain" description="Fumarylacetoacetase-like C-terminal" evidence="3">
    <location>
        <begin position="6"/>
        <end position="216"/>
    </location>
</feature>
<proteinExistence type="inferred from homology"/>
<dbReference type="InterPro" id="IPR011234">
    <property type="entry name" value="Fumarylacetoacetase-like_C"/>
</dbReference>
<name>A0A8E2J857_9PEZI</name>
<dbReference type="GO" id="GO:0046872">
    <property type="term" value="F:metal ion binding"/>
    <property type="evidence" value="ECO:0007669"/>
    <property type="project" value="UniProtKB-KW"/>
</dbReference>
<evidence type="ECO:0000259" key="3">
    <source>
        <dbReference type="Pfam" id="PF01557"/>
    </source>
</evidence>
<dbReference type="PANTHER" id="PTHR11820:SF100">
    <property type="entry name" value="FUMARYLACETOACETATE HYDROLASE FAMILY PROTEIN (AFU_ORTHOLOGUE AFUA_4G01490)"/>
    <property type="match status" value="1"/>
</dbReference>
<feature type="non-terminal residue" evidence="4">
    <location>
        <position position="222"/>
    </location>
</feature>
<comment type="similarity">
    <text evidence="1">Belongs to the FAH family.</text>
</comment>
<dbReference type="SUPFAM" id="SSF56529">
    <property type="entry name" value="FAH"/>
    <property type="match status" value="1"/>
</dbReference>
<sequence>DDVPIVVQCGLNYSAHVNEAEPMGYKSLAPPTPYIFWRPSSCIAAPYANITVYPIQQDCLDYEGELIVLVGYEPFKDITVDEAKKQIIGYSVGNDFSPRPGPKLGQMNYIWSKSFDKFTPVGPVLVSADVLGVPPSVDLTTRVSGEVVQHDNTKNMTFNVAQIVSALSIGTTIQPGTVIFSGTCGGGKWFIDGGKSGGIPSGAEVEVEIEKIGKIVTIPIYQ</sequence>
<dbReference type="PANTHER" id="PTHR11820">
    <property type="entry name" value="ACYLPYRUVASE"/>
    <property type="match status" value="1"/>
</dbReference>
<evidence type="ECO:0000256" key="1">
    <source>
        <dbReference type="ARBA" id="ARBA00010211"/>
    </source>
</evidence>
<keyword evidence="5" id="KW-1185">Reference proteome</keyword>
<dbReference type="Gene3D" id="3.90.850.10">
    <property type="entry name" value="Fumarylacetoacetase-like, C-terminal domain"/>
    <property type="match status" value="1"/>
</dbReference>
<dbReference type="GO" id="GO:0003824">
    <property type="term" value="F:catalytic activity"/>
    <property type="evidence" value="ECO:0007669"/>
    <property type="project" value="InterPro"/>
</dbReference>
<dbReference type="OrthoDB" id="194468at2759"/>
<gene>
    <name evidence="4" type="ORF">K432DRAFT_271107</name>
</gene>
<feature type="non-terminal residue" evidence="4">
    <location>
        <position position="1"/>
    </location>
</feature>
<accession>A0A8E2J857</accession>
<organism evidence="4 5">
    <name type="scientific">Lepidopterella palustris CBS 459.81</name>
    <dbReference type="NCBI Taxonomy" id="1314670"/>
    <lineage>
        <taxon>Eukaryota</taxon>
        <taxon>Fungi</taxon>
        <taxon>Dikarya</taxon>
        <taxon>Ascomycota</taxon>
        <taxon>Pezizomycotina</taxon>
        <taxon>Dothideomycetes</taxon>
        <taxon>Pleosporomycetidae</taxon>
        <taxon>Mytilinidiales</taxon>
        <taxon>Argynnaceae</taxon>
        <taxon>Lepidopterella</taxon>
    </lineage>
</organism>
<evidence type="ECO:0000313" key="4">
    <source>
        <dbReference type="EMBL" id="OCK73049.1"/>
    </source>
</evidence>
<reference evidence="4 5" key="1">
    <citation type="journal article" date="2016" name="Nat. Commun.">
        <title>Ectomycorrhizal ecology is imprinted in the genome of the dominant symbiotic fungus Cenococcum geophilum.</title>
        <authorList>
            <consortium name="DOE Joint Genome Institute"/>
            <person name="Peter M."/>
            <person name="Kohler A."/>
            <person name="Ohm R.A."/>
            <person name="Kuo A."/>
            <person name="Krutzmann J."/>
            <person name="Morin E."/>
            <person name="Arend M."/>
            <person name="Barry K.W."/>
            <person name="Binder M."/>
            <person name="Choi C."/>
            <person name="Clum A."/>
            <person name="Copeland A."/>
            <person name="Grisel N."/>
            <person name="Haridas S."/>
            <person name="Kipfer T."/>
            <person name="LaButti K."/>
            <person name="Lindquist E."/>
            <person name="Lipzen A."/>
            <person name="Maire R."/>
            <person name="Meier B."/>
            <person name="Mihaltcheva S."/>
            <person name="Molinier V."/>
            <person name="Murat C."/>
            <person name="Poggeler S."/>
            <person name="Quandt C.A."/>
            <person name="Sperisen C."/>
            <person name="Tritt A."/>
            <person name="Tisserant E."/>
            <person name="Crous P.W."/>
            <person name="Henrissat B."/>
            <person name="Nehls U."/>
            <person name="Egli S."/>
            <person name="Spatafora J.W."/>
            <person name="Grigoriev I.V."/>
            <person name="Martin F.M."/>
        </authorList>
    </citation>
    <scope>NUCLEOTIDE SEQUENCE [LARGE SCALE GENOMIC DNA]</scope>
    <source>
        <strain evidence="4 5">CBS 459.81</strain>
    </source>
</reference>
<dbReference type="EMBL" id="KV746026">
    <property type="protein sequence ID" value="OCK73049.1"/>
    <property type="molecule type" value="Genomic_DNA"/>
</dbReference>
<dbReference type="AlphaFoldDB" id="A0A8E2J857"/>